<dbReference type="PROSITE" id="PS50011">
    <property type="entry name" value="PROTEIN_KINASE_DOM"/>
    <property type="match status" value="1"/>
</dbReference>
<accession>A0ABQ3V542</accession>
<organism evidence="2 3">
    <name type="scientific">Ktedonobacter robiniae</name>
    <dbReference type="NCBI Taxonomy" id="2778365"/>
    <lineage>
        <taxon>Bacteria</taxon>
        <taxon>Bacillati</taxon>
        <taxon>Chloroflexota</taxon>
        <taxon>Ktedonobacteria</taxon>
        <taxon>Ktedonobacterales</taxon>
        <taxon>Ktedonobacteraceae</taxon>
        <taxon>Ktedonobacter</taxon>
    </lineage>
</organism>
<dbReference type="InterPro" id="IPR011009">
    <property type="entry name" value="Kinase-like_dom_sf"/>
</dbReference>
<protein>
    <recommendedName>
        <fullName evidence="1">Protein kinase domain-containing protein</fullName>
    </recommendedName>
</protein>
<comment type="caution">
    <text evidence="2">The sequence shown here is derived from an EMBL/GenBank/DDBJ whole genome shotgun (WGS) entry which is preliminary data.</text>
</comment>
<dbReference type="Gene3D" id="1.10.510.10">
    <property type="entry name" value="Transferase(Phosphotransferase) domain 1"/>
    <property type="match status" value="1"/>
</dbReference>
<dbReference type="InterPro" id="IPR004147">
    <property type="entry name" value="ABC1_dom"/>
</dbReference>
<dbReference type="RefSeq" id="WP_201376203.1">
    <property type="nucleotide sequence ID" value="NZ_BNJG01000004.1"/>
</dbReference>
<proteinExistence type="predicted"/>
<dbReference type="EMBL" id="BNJG01000004">
    <property type="protein sequence ID" value="GHO60015.1"/>
    <property type="molecule type" value="Genomic_DNA"/>
</dbReference>
<name>A0ABQ3V542_9CHLR</name>
<dbReference type="PANTHER" id="PTHR45890:SF1">
    <property type="entry name" value="AARF DOMAIN CONTAINING KINASE 2"/>
    <property type="match status" value="1"/>
</dbReference>
<dbReference type="InterPro" id="IPR052402">
    <property type="entry name" value="ADCK_kinase"/>
</dbReference>
<dbReference type="Pfam" id="PF03109">
    <property type="entry name" value="ABC1"/>
    <property type="match status" value="1"/>
</dbReference>
<feature type="domain" description="Protein kinase" evidence="1">
    <location>
        <begin position="136"/>
        <end position="446"/>
    </location>
</feature>
<gene>
    <name evidence="2" type="ORF">KSB_84900</name>
</gene>
<dbReference type="InterPro" id="IPR000719">
    <property type="entry name" value="Prot_kinase_dom"/>
</dbReference>
<dbReference type="Proteomes" id="UP000654345">
    <property type="component" value="Unassembled WGS sequence"/>
</dbReference>
<evidence type="ECO:0000313" key="2">
    <source>
        <dbReference type="EMBL" id="GHO60015.1"/>
    </source>
</evidence>
<reference evidence="2 3" key="1">
    <citation type="journal article" date="2021" name="Int. J. Syst. Evol. Microbiol.">
        <title>Reticulibacter mediterranei gen. nov., sp. nov., within the new family Reticulibacteraceae fam. nov., and Ktedonospora formicarum gen. nov., sp. nov., Ktedonobacter robiniae sp. nov., Dictyobacter formicarum sp. nov. and Dictyobacter arantiisoli sp. nov., belonging to the class Ktedonobacteria.</title>
        <authorList>
            <person name="Yabe S."/>
            <person name="Zheng Y."/>
            <person name="Wang C.M."/>
            <person name="Sakai Y."/>
            <person name="Abe K."/>
            <person name="Yokota A."/>
            <person name="Donadio S."/>
            <person name="Cavaletti L."/>
            <person name="Monciardini P."/>
        </authorList>
    </citation>
    <scope>NUCLEOTIDE SEQUENCE [LARGE SCALE GENOMIC DNA]</scope>
    <source>
        <strain evidence="2 3">SOSP1-30</strain>
    </source>
</reference>
<keyword evidence="3" id="KW-1185">Reference proteome</keyword>
<dbReference type="CDD" id="cd05121">
    <property type="entry name" value="ABC1_ADCK3-like"/>
    <property type="match status" value="1"/>
</dbReference>
<dbReference type="SUPFAM" id="SSF56112">
    <property type="entry name" value="Protein kinase-like (PK-like)"/>
    <property type="match status" value="1"/>
</dbReference>
<sequence length="446" mass="50741">MAKTQGLETANRSFSLEAVQRPFFPLKIGLRLGELLSHIGFHAIRLGAIVLWNTLGKQRYSSRALLGRSIAGLCASLGATFIKIGQILSTRRDLFPQEIIAPLAKLQDRVKPFAFRHVQAAILAEFGRSIQEMFAEFEEQPIASASIASVYRARLHNGQWVAVKVRRPGIVQQVEKDLWLMRFIARGLSRIPALRLVPVVEMVNELGKYIEQQLDLRIEAHNTRHFQEQFAHNSQVLFPALIEKYCSQAILVMEFIDGLVRIDQLHWEETEYQESLITGVRVLYHMIFLDGFIHCDLHPGNLYLRKGGQVVILDTGFIAKMEPTDRYQFAEFFLGIATNAGKKCARIIYETALYKPATFDREGFEREVMALIERSTGSKADTFQVAPFAAQIFDIERRFGLRGSINFTMAILSLLVFEGIAKQLYPFLDFQAEAKPFLFQALAQRQ</sequence>
<dbReference type="PANTHER" id="PTHR45890">
    <property type="entry name" value="AARF DOMAIN CONTAINING KINASE 2 (PREDICTED)"/>
    <property type="match status" value="1"/>
</dbReference>
<evidence type="ECO:0000259" key="1">
    <source>
        <dbReference type="PROSITE" id="PS50011"/>
    </source>
</evidence>
<evidence type="ECO:0000313" key="3">
    <source>
        <dbReference type="Proteomes" id="UP000654345"/>
    </source>
</evidence>